<keyword evidence="6" id="KW-1185">Reference proteome</keyword>
<organism evidence="5 6">
    <name type="scientific">Emticicia agri</name>
    <dbReference type="NCBI Taxonomy" id="2492393"/>
    <lineage>
        <taxon>Bacteria</taxon>
        <taxon>Pseudomonadati</taxon>
        <taxon>Bacteroidota</taxon>
        <taxon>Cytophagia</taxon>
        <taxon>Cytophagales</taxon>
        <taxon>Leadbetterellaceae</taxon>
        <taxon>Emticicia</taxon>
    </lineage>
</organism>
<dbReference type="InterPro" id="IPR011622">
    <property type="entry name" value="7TMR_DISM_rcpt_extracell_dom2"/>
</dbReference>
<evidence type="ECO:0000313" key="5">
    <source>
        <dbReference type="EMBL" id="RYU94259.1"/>
    </source>
</evidence>
<dbReference type="InterPro" id="IPR036890">
    <property type="entry name" value="HATPase_C_sf"/>
</dbReference>
<feature type="transmembrane region" description="Helical" evidence="1">
    <location>
        <begin position="316"/>
        <end position="338"/>
    </location>
</feature>
<feature type="transmembrane region" description="Helical" evidence="1">
    <location>
        <begin position="373"/>
        <end position="390"/>
    </location>
</feature>
<gene>
    <name evidence="5" type="ORF">EWM59_17725</name>
</gene>
<dbReference type="Pfam" id="PF07695">
    <property type="entry name" value="7TMR-DISM_7TM"/>
    <property type="match status" value="1"/>
</dbReference>
<dbReference type="OrthoDB" id="6190788at2"/>
<evidence type="ECO:0000313" key="6">
    <source>
        <dbReference type="Proteomes" id="UP000293162"/>
    </source>
</evidence>
<reference evidence="5 6" key="1">
    <citation type="submission" date="2019-02" db="EMBL/GenBank/DDBJ databases">
        <title>Bacterial novel species Emticicia sp. 17J42-9 isolated from soil.</title>
        <authorList>
            <person name="Jung H.-Y."/>
        </authorList>
    </citation>
    <scope>NUCLEOTIDE SEQUENCE [LARGE SCALE GENOMIC DNA]</scope>
    <source>
        <strain evidence="5 6">17J42-9</strain>
    </source>
</reference>
<dbReference type="PANTHER" id="PTHR34220:SF7">
    <property type="entry name" value="SENSOR HISTIDINE KINASE YPDA"/>
    <property type="match status" value="1"/>
</dbReference>
<dbReference type="GO" id="GO:0016020">
    <property type="term" value="C:membrane"/>
    <property type="evidence" value="ECO:0007669"/>
    <property type="project" value="InterPro"/>
</dbReference>
<dbReference type="EMBL" id="SEWF01000028">
    <property type="protein sequence ID" value="RYU94259.1"/>
    <property type="molecule type" value="Genomic_DNA"/>
</dbReference>
<protein>
    <recommendedName>
        <fullName evidence="7">Histidine kinase</fullName>
    </recommendedName>
</protein>
<dbReference type="InterPro" id="IPR011623">
    <property type="entry name" value="7TMR_DISM_rcpt_extracell_dom1"/>
</dbReference>
<feature type="domain" description="Signal transduction histidine kinase internal region" evidence="2">
    <location>
        <begin position="449"/>
        <end position="528"/>
    </location>
</feature>
<dbReference type="InterPro" id="IPR050640">
    <property type="entry name" value="Bact_2-comp_sensor_kinase"/>
</dbReference>
<feature type="transmembrane region" description="Helical" evidence="1">
    <location>
        <begin position="212"/>
        <end position="235"/>
    </location>
</feature>
<sequence length="655" mass="76802">MNFSIRITKFKYALKQKFTLRIFLTFTLLLFIGSYCFSQKTDTITINKKFIDNKVILCSEQAQLYIDSSGKAPVQQIDRQAFIPLNDYRFRPFAFDYFDYVFWLRITVNNPTNAMLPALFTAGVHKGVKIFRKVNGKFVLLESTQQDLLPHERPFRYDEKYVPLKFAPHQTYELLIKISEHPQLYMNLQPKLVSYGWEYNDKMRAFFDEYRYLMADGFFASILFFVAMYMFVLYFVEHRRYYGYYAGYLIFILLFALWGIEHSPYMRAFFSFIPFLKFSANNNTYALISNIFYYLFLSNFLELPKVAPRFEKIIRLYIKVLVVLLIADTLLNFVFQAYQAGGYIWILSQPMIAFFGIYSTIVVLTIKGSVVKYIKWGSVALLLGVIVGISEQLLMMKPFENVLMRLPLSMPFNIGVLVEILFFSTALGYKTWLRQRNRNLLMKSVKESDLRTLRSQINPHFIFNSLNAIKSYILNHRSVEAAEYLTDFSTLMRSILQNSKEKLIPLADELETTFLYVKLEKLRFDDSFEFVYHIDEQIDTEETFIPPMLLQPYIENAIKHGLMNKPTDRTLSMSIQALPYKTLIIIEDNGIGREQASLLRKNIFKHQSMGMNINDERVKLLAMTNDWHIDIQIIDKKASGKALGTKVMIYLPVID</sequence>
<evidence type="ECO:0000259" key="3">
    <source>
        <dbReference type="Pfam" id="PF07695"/>
    </source>
</evidence>
<dbReference type="AlphaFoldDB" id="A0A4Q5LXC2"/>
<evidence type="ECO:0000259" key="4">
    <source>
        <dbReference type="Pfam" id="PF07696"/>
    </source>
</evidence>
<feature type="transmembrane region" description="Helical" evidence="1">
    <location>
        <begin position="344"/>
        <end position="366"/>
    </location>
</feature>
<accession>A0A4Q5LXC2</accession>
<keyword evidence="1" id="KW-0812">Transmembrane</keyword>
<feature type="transmembrane region" description="Helical" evidence="1">
    <location>
        <begin position="410"/>
        <end position="429"/>
    </location>
</feature>
<dbReference type="GO" id="GO:0000155">
    <property type="term" value="F:phosphorelay sensor kinase activity"/>
    <property type="evidence" value="ECO:0007669"/>
    <property type="project" value="InterPro"/>
</dbReference>
<proteinExistence type="predicted"/>
<keyword evidence="1" id="KW-0472">Membrane</keyword>
<feature type="domain" description="7TM-DISM receptor extracellular" evidence="4">
    <location>
        <begin position="60"/>
        <end position="186"/>
    </location>
</feature>
<name>A0A4Q5LXC2_9BACT</name>
<dbReference type="Gene3D" id="3.30.565.10">
    <property type="entry name" value="Histidine kinase-like ATPase, C-terminal domain"/>
    <property type="match status" value="1"/>
</dbReference>
<dbReference type="InterPro" id="IPR010559">
    <property type="entry name" value="Sig_transdc_His_kin_internal"/>
</dbReference>
<keyword evidence="1" id="KW-1133">Transmembrane helix</keyword>
<dbReference type="Pfam" id="PF06580">
    <property type="entry name" value="His_kinase"/>
    <property type="match status" value="1"/>
</dbReference>
<comment type="caution">
    <text evidence="5">The sequence shown here is derived from an EMBL/GenBank/DDBJ whole genome shotgun (WGS) entry which is preliminary data.</text>
</comment>
<feature type="transmembrane region" description="Helical" evidence="1">
    <location>
        <begin position="284"/>
        <end position="304"/>
    </location>
</feature>
<evidence type="ECO:0008006" key="7">
    <source>
        <dbReference type="Google" id="ProtNLM"/>
    </source>
</evidence>
<feature type="transmembrane region" description="Helical" evidence="1">
    <location>
        <begin position="242"/>
        <end position="260"/>
    </location>
</feature>
<dbReference type="Pfam" id="PF07696">
    <property type="entry name" value="7TMR-DISMED2"/>
    <property type="match status" value="1"/>
</dbReference>
<feature type="domain" description="7TM-DISM receptor extracellular" evidence="3">
    <location>
        <begin position="214"/>
        <end position="430"/>
    </location>
</feature>
<dbReference type="Gene3D" id="2.60.40.2380">
    <property type="match status" value="1"/>
</dbReference>
<dbReference type="PANTHER" id="PTHR34220">
    <property type="entry name" value="SENSOR HISTIDINE KINASE YPDA"/>
    <property type="match status" value="1"/>
</dbReference>
<dbReference type="SUPFAM" id="SSF55874">
    <property type="entry name" value="ATPase domain of HSP90 chaperone/DNA topoisomerase II/histidine kinase"/>
    <property type="match status" value="1"/>
</dbReference>
<evidence type="ECO:0000256" key="1">
    <source>
        <dbReference type="SAM" id="Phobius"/>
    </source>
</evidence>
<dbReference type="Proteomes" id="UP000293162">
    <property type="component" value="Unassembled WGS sequence"/>
</dbReference>
<evidence type="ECO:0000259" key="2">
    <source>
        <dbReference type="Pfam" id="PF06580"/>
    </source>
</evidence>